<accession>A0AA96LBJ9</accession>
<dbReference type="EMBL" id="CP130318">
    <property type="protein sequence ID" value="WNQ10899.1"/>
    <property type="molecule type" value="Genomic_DNA"/>
</dbReference>
<dbReference type="Pfam" id="PF04294">
    <property type="entry name" value="VanW"/>
    <property type="match status" value="1"/>
</dbReference>
<proteinExistence type="predicted"/>
<dbReference type="PANTHER" id="PTHR35788">
    <property type="entry name" value="EXPORTED PROTEIN-RELATED"/>
    <property type="match status" value="1"/>
</dbReference>
<reference evidence="1 2" key="1">
    <citation type="submission" date="2022-02" db="EMBL/GenBank/DDBJ databases">
        <title>Paenibacillus sp. MBLB1776 Whole Genome Shotgun Sequencing.</title>
        <authorList>
            <person name="Hwang C.Y."/>
            <person name="Cho E.-S."/>
            <person name="Seo M.-J."/>
        </authorList>
    </citation>
    <scope>NUCLEOTIDE SEQUENCE [LARGE SCALE GENOMIC DNA]</scope>
    <source>
        <strain evidence="1 2">MBLB1776</strain>
    </source>
</reference>
<dbReference type="AlphaFoldDB" id="A0AA96LBJ9"/>
<evidence type="ECO:0000313" key="1">
    <source>
        <dbReference type="EMBL" id="WNQ10899.1"/>
    </source>
</evidence>
<dbReference type="KEGG" id="paun:MJA45_25315"/>
<dbReference type="InterPro" id="IPR007391">
    <property type="entry name" value="Vancomycin_resist_VanW"/>
</dbReference>
<dbReference type="Proteomes" id="UP001305702">
    <property type="component" value="Chromosome"/>
</dbReference>
<evidence type="ECO:0000313" key="2">
    <source>
        <dbReference type="Proteomes" id="UP001305702"/>
    </source>
</evidence>
<dbReference type="PANTHER" id="PTHR35788:SF1">
    <property type="entry name" value="EXPORTED PROTEIN"/>
    <property type="match status" value="1"/>
</dbReference>
<keyword evidence="2" id="KW-1185">Reference proteome</keyword>
<dbReference type="RefSeq" id="WP_315604674.1">
    <property type="nucleotide sequence ID" value="NZ_CP130318.1"/>
</dbReference>
<gene>
    <name evidence="1" type="ORF">MJA45_25315</name>
</gene>
<name>A0AA96LBJ9_9BACL</name>
<dbReference type="InterPro" id="IPR052913">
    <property type="entry name" value="Glycopeptide_resist_protein"/>
</dbReference>
<sequence>MPATGNRSPLRMKLGVLYFRTKRRAKWLLSRSARYARYRSAGRLPYQAASHETILLRKLANVDMWMQHNKVKNLALAAQRMDGLILKPGETFSYWRTIGKPTRSKGYLDGMLLQSGQVRSGVGGGLCQLSNLIYWMTLHTPLTVTERHRHSYDVFPDSGRSQPFGSGATCYYNYIDLQIRNDTDAEYQLGVRLTDTHLTGEWRSASPPLYRYEIVEKNHRMAHEFGVGYVRSNEIWRRVQNRSGDLLREEPVTSNRAIMMYDPSLPPAGE</sequence>
<organism evidence="1 2">
    <name type="scientific">Paenibacillus aurantius</name>
    <dbReference type="NCBI Taxonomy" id="2918900"/>
    <lineage>
        <taxon>Bacteria</taxon>
        <taxon>Bacillati</taxon>
        <taxon>Bacillota</taxon>
        <taxon>Bacilli</taxon>
        <taxon>Bacillales</taxon>
        <taxon>Paenibacillaceae</taxon>
        <taxon>Paenibacillus</taxon>
    </lineage>
</organism>
<protein>
    <submittedName>
        <fullName evidence="1">VanW family protein</fullName>
    </submittedName>
</protein>